<gene>
    <name evidence="1" type="ORF">TNIN_393371</name>
</gene>
<comment type="caution">
    <text evidence="1">The sequence shown here is derived from an EMBL/GenBank/DDBJ whole genome shotgun (WGS) entry which is preliminary data.</text>
</comment>
<accession>A0A8X6YZ35</accession>
<name>A0A8X6YZ35_9ARAC</name>
<dbReference type="EMBL" id="BMAV01023763">
    <property type="protein sequence ID" value="GFY79727.1"/>
    <property type="molecule type" value="Genomic_DNA"/>
</dbReference>
<evidence type="ECO:0000313" key="2">
    <source>
        <dbReference type="Proteomes" id="UP000886998"/>
    </source>
</evidence>
<organism evidence="1 2">
    <name type="scientific">Trichonephila inaurata madagascariensis</name>
    <dbReference type="NCBI Taxonomy" id="2747483"/>
    <lineage>
        <taxon>Eukaryota</taxon>
        <taxon>Metazoa</taxon>
        <taxon>Ecdysozoa</taxon>
        <taxon>Arthropoda</taxon>
        <taxon>Chelicerata</taxon>
        <taxon>Arachnida</taxon>
        <taxon>Araneae</taxon>
        <taxon>Araneomorphae</taxon>
        <taxon>Entelegynae</taxon>
        <taxon>Araneoidea</taxon>
        <taxon>Nephilidae</taxon>
        <taxon>Trichonephila</taxon>
        <taxon>Trichonephila inaurata</taxon>
    </lineage>
</organism>
<keyword evidence="2" id="KW-1185">Reference proteome</keyword>
<reference evidence="1" key="1">
    <citation type="submission" date="2020-08" db="EMBL/GenBank/DDBJ databases">
        <title>Multicomponent nature underlies the extraordinary mechanical properties of spider dragline silk.</title>
        <authorList>
            <person name="Kono N."/>
            <person name="Nakamura H."/>
            <person name="Mori M."/>
            <person name="Yoshida Y."/>
            <person name="Ohtoshi R."/>
            <person name="Malay A.D."/>
            <person name="Moran D.A.P."/>
            <person name="Tomita M."/>
            <person name="Numata K."/>
            <person name="Arakawa K."/>
        </authorList>
    </citation>
    <scope>NUCLEOTIDE SEQUENCE</scope>
</reference>
<proteinExistence type="predicted"/>
<dbReference type="Proteomes" id="UP000886998">
    <property type="component" value="Unassembled WGS sequence"/>
</dbReference>
<protein>
    <submittedName>
        <fullName evidence="1">Uncharacterized protein</fullName>
    </submittedName>
</protein>
<sequence length="103" mass="12133">MERDQSQLTGLDCLMLLAMFSKQFQEGQFQVTHESYEECGIMRCIGNEYLRFSEYDGTLRNRALLFTMKENSIKAGTHKNGCGFKDFIFRLEHFRDDIFQNVL</sequence>
<evidence type="ECO:0000313" key="1">
    <source>
        <dbReference type="EMBL" id="GFY79727.1"/>
    </source>
</evidence>
<dbReference type="AlphaFoldDB" id="A0A8X6YZ35"/>